<reference evidence="13" key="1">
    <citation type="submission" date="2025-08" db="UniProtKB">
        <authorList>
            <consortium name="RefSeq"/>
        </authorList>
    </citation>
    <scope>IDENTIFICATION</scope>
    <source>
        <tissue evidence="13">Whole body</tissue>
    </source>
</reference>
<evidence type="ECO:0000256" key="4">
    <source>
        <dbReference type="ARBA" id="ARBA00022825"/>
    </source>
</evidence>
<evidence type="ECO:0000256" key="6">
    <source>
        <dbReference type="ARBA" id="ARBA00024195"/>
    </source>
</evidence>
<dbReference type="InterPro" id="IPR001314">
    <property type="entry name" value="Peptidase_S1A"/>
</dbReference>
<organism evidence="12 13">
    <name type="scientific">Vanessa tameamea</name>
    <name type="common">Kamehameha butterfly</name>
    <dbReference type="NCBI Taxonomy" id="334116"/>
    <lineage>
        <taxon>Eukaryota</taxon>
        <taxon>Metazoa</taxon>
        <taxon>Ecdysozoa</taxon>
        <taxon>Arthropoda</taxon>
        <taxon>Hexapoda</taxon>
        <taxon>Insecta</taxon>
        <taxon>Pterygota</taxon>
        <taxon>Neoptera</taxon>
        <taxon>Endopterygota</taxon>
        <taxon>Lepidoptera</taxon>
        <taxon>Glossata</taxon>
        <taxon>Ditrysia</taxon>
        <taxon>Papilionoidea</taxon>
        <taxon>Nymphalidae</taxon>
        <taxon>Nymphalinae</taxon>
        <taxon>Vanessa</taxon>
    </lineage>
</organism>
<dbReference type="PROSITE" id="PS50240">
    <property type="entry name" value="TRYPSIN_DOM"/>
    <property type="match status" value="1"/>
</dbReference>
<dbReference type="InterPro" id="IPR038565">
    <property type="entry name" value="CLIP_sf"/>
</dbReference>
<name>A0A8B8IB73_VANTA</name>
<dbReference type="Pfam" id="PF00089">
    <property type="entry name" value="Trypsin"/>
    <property type="match status" value="1"/>
</dbReference>
<evidence type="ECO:0000256" key="9">
    <source>
        <dbReference type="SAM" id="MobiDB-lite"/>
    </source>
</evidence>
<dbReference type="InterPro" id="IPR009003">
    <property type="entry name" value="Peptidase_S1_PA"/>
</dbReference>
<dbReference type="CDD" id="cd00190">
    <property type="entry name" value="Tryp_SPc"/>
    <property type="match status" value="1"/>
</dbReference>
<evidence type="ECO:0000256" key="1">
    <source>
        <dbReference type="ARBA" id="ARBA00022670"/>
    </source>
</evidence>
<dbReference type="GeneID" id="113399372"/>
<dbReference type="Gene3D" id="2.40.10.10">
    <property type="entry name" value="Trypsin-like serine proteases"/>
    <property type="match status" value="2"/>
</dbReference>
<evidence type="ECO:0000256" key="5">
    <source>
        <dbReference type="ARBA" id="ARBA00023157"/>
    </source>
</evidence>
<keyword evidence="5" id="KW-1015">Disulfide bond</keyword>
<feature type="compositionally biased region" description="Polar residues" evidence="9">
    <location>
        <begin position="86"/>
        <end position="122"/>
    </location>
</feature>
<dbReference type="GO" id="GO:0004252">
    <property type="term" value="F:serine-type endopeptidase activity"/>
    <property type="evidence" value="ECO:0007669"/>
    <property type="project" value="UniProtKB-UniRule"/>
</dbReference>
<dbReference type="EC" id="3.4.21.-" evidence="7"/>
<dbReference type="RefSeq" id="XP_026494275.2">
    <property type="nucleotide sequence ID" value="XM_026638490.2"/>
</dbReference>
<evidence type="ECO:0000313" key="12">
    <source>
        <dbReference type="Proteomes" id="UP001652626"/>
    </source>
</evidence>
<dbReference type="OrthoDB" id="8250810at2759"/>
<comment type="subcellular location">
    <subcellularLocation>
        <location evidence="8">Secreted</location>
    </subcellularLocation>
</comment>
<dbReference type="PRINTS" id="PR00722">
    <property type="entry name" value="CHYMOTRYPSIN"/>
</dbReference>
<dbReference type="PROSITE" id="PS51888">
    <property type="entry name" value="CLIP"/>
    <property type="match status" value="1"/>
</dbReference>
<dbReference type="Pfam" id="PF12032">
    <property type="entry name" value="CLIP"/>
    <property type="match status" value="1"/>
</dbReference>
<dbReference type="InterPro" id="IPR051487">
    <property type="entry name" value="Ser/Thr_Proteases_Immune/Dev"/>
</dbReference>
<gene>
    <name evidence="13" type="primary">LOC113399372</name>
</gene>
<feature type="chain" id="PRO_5045004457" description="CLIP domain-containing serine protease" evidence="8">
    <location>
        <begin position="18"/>
        <end position="430"/>
    </location>
</feature>
<keyword evidence="1 7" id="KW-0645">Protease</keyword>
<evidence type="ECO:0000256" key="2">
    <source>
        <dbReference type="ARBA" id="ARBA00022729"/>
    </source>
</evidence>
<proteinExistence type="inferred from homology"/>
<dbReference type="SUPFAM" id="SSF50494">
    <property type="entry name" value="Trypsin-like serine proteases"/>
    <property type="match status" value="1"/>
</dbReference>
<keyword evidence="3 7" id="KW-0378">Hydrolase</keyword>
<protein>
    <recommendedName>
        <fullName evidence="8">CLIP domain-containing serine protease</fullName>
        <ecNumber evidence="7">3.4.21.-</ecNumber>
    </recommendedName>
</protein>
<dbReference type="InterPro" id="IPR033116">
    <property type="entry name" value="TRYPSIN_SER"/>
</dbReference>
<dbReference type="OMA" id="DYVQWIT"/>
<sequence length="430" mass="47218">MFKCLLCVVIAFLPVDCWYSGESCFAGDRAGSCKPLSNCPSLVREIKNAGNPMPNYIRKKLQNLGCGFDNDEPLICCSSYSNVDESEQQDQSNNNPDPWSSKPVDQTGANGNKNPNPINSHNVGGEEDNNKRGNDDNESSIQYHRTAPNIQYHRNLDLLPNDCGPIEGERVFGGNRTRLFEMPWMVLLSYDSARGIRLSCGGTLITQWYVLTAAHCVSFLGSKLKLREVILGEYDTRKDPDCERNEGEQFCAPNVRNVRIDSVLPHPGYTPKTLRDDIGLIRLAEPADFSSDSMKPICLPKTPEILSQKLEGLRGVVAGWGATEDGLQSPVLLSVDLPIISNTECQNIYNGSPEIYDTQLCAGGVPDKDSCGGDSGGPLLYPGKNKGVGVRYIQRGIVSYGSKRCGIGGYPGVYTRVVNYMDWILDNISD</sequence>
<keyword evidence="12" id="KW-1185">Reference proteome</keyword>
<feature type="domain" description="Peptidase S1" evidence="10">
    <location>
        <begin position="171"/>
        <end position="429"/>
    </location>
</feature>
<evidence type="ECO:0000256" key="8">
    <source>
        <dbReference type="RuleBase" id="RU366078"/>
    </source>
</evidence>
<feature type="signal peptide" evidence="8">
    <location>
        <begin position="1"/>
        <end position="17"/>
    </location>
</feature>
<dbReference type="SMART" id="SM00020">
    <property type="entry name" value="Tryp_SPc"/>
    <property type="match status" value="1"/>
</dbReference>
<feature type="domain" description="Clip" evidence="11">
    <location>
        <begin position="23"/>
        <end position="77"/>
    </location>
</feature>
<accession>A0A8B8IB73</accession>
<dbReference type="Gene3D" id="3.30.1640.30">
    <property type="match status" value="1"/>
</dbReference>
<keyword evidence="8" id="KW-0964">Secreted</keyword>
<evidence type="ECO:0000313" key="13">
    <source>
        <dbReference type="RefSeq" id="XP_026494275.2"/>
    </source>
</evidence>
<dbReference type="InterPro" id="IPR018114">
    <property type="entry name" value="TRYPSIN_HIS"/>
</dbReference>
<comment type="similarity">
    <text evidence="6 8">Belongs to the peptidase S1 family. CLIP subfamily.</text>
</comment>
<dbReference type="GO" id="GO:0005576">
    <property type="term" value="C:extracellular region"/>
    <property type="evidence" value="ECO:0007669"/>
    <property type="project" value="UniProtKB-SubCell"/>
</dbReference>
<comment type="domain">
    <text evidence="8">The clip domain consists of 35-55 residues which are 'knitted' together usually by 3 conserved disulfide bonds forming a clip-like compact structure.</text>
</comment>
<dbReference type="InterPro" id="IPR043504">
    <property type="entry name" value="Peptidase_S1_PA_chymotrypsin"/>
</dbReference>
<dbReference type="Proteomes" id="UP001652626">
    <property type="component" value="Chromosome 19"/>
</dbReference>
<keyword evidence="4 7" id="KW-0720">Serine protease</keyword>
<dbReference type="SMART" id="SM00680">
    <property type="entry name" value="CLIP"/>
    <property type="match status" value="1"/>
</dbReference>
<evidence type="ECO:0000256" key="7">
    <source>
        <dbReference type="RuleBase" id="RU363034"/>
    </source>
</evidence>
<evidence type="ECO:0000259" key="10">
    <source>
        <dbReference type="PROSITE" id="PS50240"/>
    </source>
</evidence>
<dbReference type="PROSITE" id="PS00134">
    <property type="entry name" value="TRYPSIN_HIS"/>
    <property type="match status" value="1"/>
</dbReference>
<dbReference type="InterPro" id="IPR022700">
    <property type="entry name" value="CLIP"/>
</dbReference>
<evidence type="ECO:0000256" key="3">
    <source>
        <dbReference type="ARBA" id="ARBA00022801"/>
    </source>
</evidence>
<dbReference type="PROSITE" id="PS00135">
    <property type="entry name" value="TRYPSIN_SER"/>
    <property type="match status" value="1"/>
</dbReference>
<dbReference type="PANTHER" id="PTHR24256">
    <property type="entry name" value="TRYPTASE-RELATED"/>
    <property type="match status" value="1"/>
</dbReference>
<keyword evidence="2 8" id="KW-0732">Signal</keyword>
<dbReference type="AlphaFoldDB" id="A0A8B8IB73"/>
<dbReference type="InterPro" id="IPR001254">
    <property type="entry name" value="Trypsin_dom"/>
</dbReference>
<feature type="region of interest" description="Disordered" evidence="9">
    <location>
        <begin position="86"/>
        <end position="140"/>
    </location>
</feature>
<evidence type="ECO:0000259" key="11">
    <source>
        <dbReference type="PROSITE" id="PS51888"/>
    </source>
</evidence>
<dbReference type="GO" id="GO:0006508">
    <property type="term" value="P:proteolysis"/>
    <property type="evidence" value="ECO:0007669"/>
    <property type="project" value="UniProtKB-KW"/>
</dbReference>